<dbReference type="STRING" id="156978.CIMIT_02925"/>
<dbReference type="KEGG" id="cii:CIMIT_02925"/>
<feature type="transmembrane region" description="Helical" evidence="1">
    <location>
        <begin position="12"/>
        <end position="33"/>
    </location>
</feature>
<dbReference type="EMBL" id="LT906467">
    <property type="protein sequence ID" value="SNV60911.1"/>
    <property type="molecule type" value="Genomic_DNA"/>
</dbReference>
<dbReference type="HOGENOM" id="CLU_042525_0_0_11"/>
<keyword evidence="4" id="KW-1185">Reference proteome</keyword>
<evidence type="ECO:0000313" key="4">
    <source>
        <dbReference type="Proteomes" id="UP000028780"/>
    </source>
</evidence>
<keyword evidence="1" id="KW-0472">Membrane</keyword>
<protein>
    <submittedName>
        <fullName evidence="3">Putative secreted protein</fullName>
    </submittedName>
</protein>
<dbReference type="RefSeq" id="WP_038588875.1">
    <property type="nucleotide sequence ID" value="NZ_CP009211.1"/>
</dbReference>
<reference evidence="3 5" key="2">
    <citation type="submission" date="2017-06" db="EMBL/GenBank/DDBJ databases">
        <authorList>
            <consortium name="Pathogen Informatics"/>
        </authorList>
    </citation>
    <scope>NUCLEOTIDE SEQUENCE [LARGE SCALE GENOMIC DNA]</scope>
    <source>
        <strain evidence="3 5">NCTC13015</strain>
    </source>
</reference>
<accession>A0A076NHZ7</accession>
<evidence type="ECO:0000313" key="2">
    <source>
        <dbReference type="EMBL" id="AIJ32998.1"/>
    </source>
</evidence>
<dbReference type="OrthoDB" id="5182370at2"/>
<proteinExistence type="predicted"/>
<dbReference type="Proteomes" id="UP000028780">
    <property type="component" value="Chromosome"/>
</dbReference>
<dbReference type="Proteomes" id="UP000215374">
    <property type="component" value="Chromosome 1"/>
</dbReference>
<evidence type="ECO:0000256" key="1">
    <source>
        <dbReference type="SAM" id="Phobius"/>
    </source>
</evidence>
<gene>
    <name evidence="2" type="ORF">CIMIT_02925</name>
    <name evidence="3" type="ORF">SAMEA4535761_00650</name>
</gene>
<reference evidence="2 4" key="1">
    <citation type="submission" date="2014-08" db="EMBL/GenBank/DDBJ databases">
        <title>Complete genome sequence of Corynebacterium imitans DSM 44264, isolated from a five-month-old boy with suspected pharyngeal diphtheria.</title>
        <authorList>
            <person name="Mollmann S."/>
            <person name="Albersmeier A."/>
            <person name="Ruckert C."/>
            <person name="Tauch A."/>
        </authorList>
    </citation>
    <scope>NUCLEOTIDE SEQUENCE [LARGE SCALE GENOMIC DNA]</scope>
    <source>
        <strain evidence="2 4">DSM 44264</strain>
    </source>
</reference>
<evidence type="ECO:0000313" key="5">
    <source>
        <dbReference type="Proteomes" id="UP000215374"/>
    </source>
</evidence>
<evidence type="ECO:0000313" key="3">
    <source>
        <dbReference type="EMBL" id="SNV60911.1"/>
    </source>
</evidence>
<keyword evidence="1" id="KW-0812">Transmembrane</keyword>
<name>A0A076NHZ7_9CORY</name>
<organism evidence="2 4">
    <name type="scientific">Corynebacterium imitans</name>
    <dbReference type="NCBI Taxonomy" id="156978"/>
    <lineage>
        <taxon>Bacteria</taxon>
        <taxon>Bacillati</taxon>
        <taxon>Actinomycetota</taxon>
        <taxon>Actinomycetes</taxon>
        <taxon>Mycobacteriales</taxon>
        <taxon>Corynebacteriaceae</taxon>
        <taxon>Corynebacterium</taxon>
    </lineage>
</organism>
<keyword evidence="1" id="KW-1133">Transmembrane helix</keyword>
<sequence>MNAPLRRTKGDLIATAAITALTVGLLGTAFLTAPIRSSELVSAAEEHENYGQLAIVPDQLHESFRLPDTSPDAAPLVVAGMLITYNEGTITATTPEGDTAWTYHREEELCGLSGAWDKVVANYRGNAGCGDVVAINALSGEYASTRSAPGPEHITPVASNDHVGQVNRDRVELWRSDMVRTVEYGTIEAPQEPNMQPNECPITSALTRTELLAVTEECGGDTFLRFQETTPEDSREPEMHGSVQLHDGAYLVGISQDAAAIYDPTTSEVRSYQMDGKEITASKIPDLGEPSSLDDGTRMLPTKDLPHHMSYFQDDYLVLMDPAELGVTGVFQGALGTGFSAGDRLLYASSKGVAVVNWDKNSVEKIIPVDRGDYSGPISISSAGPTIVEKRGDEVVVLAIEE</sequence>
<dbReference type="eggNOG" id="COG3391">
    <property type="taxonomic scope" value="Bacteria"/>
</dbReference>
<dbReference type="AlphaFoldDB" id="A0A076NHZ7"/>
<dbReference type="EMBL" id="CP009211">
    <property type="protein sequence ID" value="AIJ32998.1"/>
    <property type="molecule type" value="Genomic_DNA"/>
</dbReference>